<gene>
    <name evidence="1" type="ORF">S01H1_14962</name>
</gene>
<evidence type="ECO:0000313" key="1">
    <source>
        <dbReference type="EMBL" id="GAF69533.1"/>
    </source>
</evidence>
<feature type="non-terminal residue" evidence="1">
    <location>
        <position position="386"/>
    </location>
</feature>
<reference evidence="1" key="1">
    <citation type="journal article" date="2014" name="Front. Microbiol.">
        <title>High frequency of phylogenetically diverse reductive dehalogenase-homologous genes in deep subseafloor sedimentary metagenomes.</title>
        <authorList>
            <person name="Kawai M."/>
            <person name="Futagami T."/>
            <person name="Toyoda A."/>
            <person name="Takaki Y."/>
            <person name="Nishi S."/>
            <person name="Hori S."/>
            <person name="Arai W."/>
            <person name="Tsubouchi T."/>
            <person name="Morono Y."/>
            <person name="Uchiyama I."/>
            <person name="Ito T."/>
            <person name="Fujiyama A."/>
            <person name="Inagaki F."/>
            <person name="Takami H."/>
        </authorList>
    </citation>
    <scope>NUCLEOTIDE SEQUENCE</scope>
    <source>
        <strain evidence="1">Expedition CK06-06</strain>
    </source>
</reference>
<organism evidence="1">
    <name type="scientific">marine sediment metagenome</name>
    <dbReference type="NCBI Taxonomy" id="412755"/>
    <lineage>
        <taxon>unclassified sequences</taxon>
        <taxon>metagenomes</taxon>
        <taxon>ecological metagenomes</taxon>
    </lineage>
</organism>
<dbReference type="SUPFAM" id="SSF51126">
    <property type="entry name" value="Pectin lyase-like"/>
    <property type="match status" value="2"/>
</dbReference>
<sequence length="386" mass="42457">PYGIKLRGTHNPYEWGTDVDAVINNNTISGNTVAGIYFRSTGKTDGHGDHKIYCSPTITNNTITGNLSRGILLDEVDTAYSGPTFYAPCDPTINYNNIYDNHGLIKGILTGYGLEVKDPGAYVDAEDNWWDSANGPVHVDNTFNVGNQGDEVSDYVDYVPWLDDEFLVGTSFAPIELWVDISPGPKLDIIKLLEENLSFRDIIKNGFEEQFSSIQTAIDAIEDDKEDLFAGILCYAGTFTEDFVVDESDVWFEGEPEAKQLVTLLGEQEITSNTVVFYNFELDPDGAGTAVLVNSSTGAIDEIAFVNCLFSLETSPSIGVYLGGGVTPHKVSEIYMWNNIFNGPTDKICNPWKIGGSFNNNVGCEIEDFEFYENEVNKGSIPVNLV</sequence>
<dbReference type="AlphaFoldDB" id="X0RL75"/>
<comment type="caution">
    <text evidence="1">The sequence shown here is derived from an EMBL/GenBank/DDBJ whole genome shotgun (WGS) entry which is preliminary data.</text>
</comment>
<name>X0RL75_9ZZZZ</name>
<dbReference type="InterPro" id="IPR006626">
    <property type="entry name" value="PbH1"/>
</dbReference>
<dbReference type="Gene3D" id="2.160.20.10">
    <property type="entry name" value="Single-stranded right-handed beta-helix, Pectin lyase-like"/>
    <property type="match status" value="1"/>
</dbReference>
<feature type="non-terminal residue" evidence="1">
    <location>
        <position position="1"/>
    </location>
</feature>
<protein>
    <submittedName>
        <fullName evidence="1">Uncharacterized protein</fullName>
    </submittedName>
</protein>
<proteinExistence type="predicted"/>
<dbReference type="EMBL" id="BARS01007804">
    <property type="protein sequence ID" value="GAF69533.1"/>
    <property type="molecule type" value="Genomic_DNA"/>
</dbReference>
<dbReference type="InterPro" id="IPR011050">
    <property type="entry name" value="Pectin_lyase_fold/virulence"/>
</dbReference>
<dbReference type="InterPro" id="IPR012334">
    <property type="entry name" value="Pectin_lyas_fold"/>
</dbReference>
<dbReference type="SMART" id="SM00710">
    <property type="entry name" value="PbH1"/>
    <property type="match status" value="3"/>
</dbReference>
<accession>X0RL75</accession>